<organism evidence="2 3">
    <name type="scientific">Cryobacterium breve</name>
    <dbReference type="NCBI Taxonomy" id="1259258"/>
    <lineage>
        <taxon>Bacteria</taxon>
        <taxon>Bacillati</taxon>
        <taxon>Actinomycetota</taxon>
        <taxon>Actinomycetes</taxon>
        <taxon>Micrococcales</taxon>
        <taxon>Microbacteriaceae</taxon>
        <taxon>Cryobacterium</taxon>
    </lineage>
</organism>
<reference evidence="2 3" key="1">
    <citation type="submission" date="2021-05" db="EMBL/GenBank/DDBJ databases">
        <authorList>
            <person name="Kumar R."/>
            <person name="Kumar A."/>
            <person name="Mukhia S."/>
        </authorList>
    </citation>
    <scope>NUCLEOTIDE SEQUENCE [LARGE SCALE GENOMIC DNA]</scope>
    <source>
        <strain evidence="2 3">ERMR7:08</strain>
    </source>
</reference>
<gene>
    <name evidence="2" type="ORF">KIV56_04560</name>
</gene>
<proteinExistence type="predicted"/>
<keyword evidence="1" id="KW-0812">Transmembrane</keyword>
<protein>
    <submittedName>
        <fullName evidence="2">Uncharacterized protein</fullName>
    </submittedName>
</protein>
<feature type="transmembrane region" description="Helical" evidence="1">
    <location>
        <begin position="113"/>
        <end position="134"/>
    </location>
</feature>
<evidence type="ECO:0000313" key="2">
    <source>
        <dbReference type="EMBL" id="WBM80675.1"/>
    </source>
</evidence>
<keyword evidence="1" id="KW-0472">Membrane</keyword>
<evidence type="ECO:0000256" key="1">
    <source>
        <dbReference type="SAM" id="Phobius"/>
    </source>
</evidence>
<evidence type="ECO:0000313" key="3">
    <source>
        <dbReference type="Proteomes" id="UP001212421"/>
    </source>
</evidence>
<name>A0ABY7NGH6_9MICO</name>
<sequence>MRWQQKPFFVRMFANPEIDYLLAVLRLQHELPNEDSPVAIWVMSKTQLMMAAASDRESRDIGVQIAGKLVEWGNGRVSDAWFLQELKFRPVEADFRVPRARKMRRYLSRSKEGLSVGAVIGGIVLAVRGMSAALK</sequence>
<dbReference type="EMBL" id="CP075584">
    <property type="protein sequence ID" value="WBM80675.1"/>
    <property type="molecule type" value="Genomic_DNA"/>
</dbReference>
<keyword evidence="1" id="KW-1133">Transmembrane helix</keyword>
<dbReference type="RefSeq" id="WP_281535346.1">
    <property type="nucleotide sequence ID" value="NZ_CP075584.1"/>
</dbReference>
<accession>A0ABY7NGH6</accession>
<dbReference type="Proteomes" id="UP001212421">
    <property type="component" value="Chromosome"/>
</dbReference>
<keyword evidence="3" id="KW-1185">Reference proteome</keyword>